<dbReference type="EC" id="3.2.1.78" evidence="3"/>
<dbReference type="GO" id="GO:0016985">
    <property type="term" value="F:mannan endo-1,4-beta-mannosidase activity"/>
    <property type="evidence" value="ECO:0007669"/>
    <property type="project" value="UniProtKB-EC"/>
</dbReference>
<evidence type="ECO:0000256" key="6">
    <source>
        <dbReference type="SAM" id="SignalP"/>
    </source>
</evidence>
<gene>
    <name evidence="8" type="primary">Man5B</name>
</gene>
<name>A0A075C6T6_RHIMI</name>
<keyword evidence="6" id="KW-0732">Signal</keyword>
<dbReference type="InterPro" id="IPR001547">
    <property type="entry name" value="Glyco_hydro_5"/>
</dbReference>
<evidence type="ECO:0000259" key="7">
    <source>
        <dbReference type="Pfam" id="PF26410"/>
    </source>
</evidence>
<comment type="similarity">
    <text evidence="2">Belongs to the glycosyl hydrolase 5 (cellulase A) family.</text>
</comment>
<dbReference type="PDB" id="4NRS">
    <property type="method" value="X-ray"/>
    <property type="resolution" value="2.57 A"/>
    <property type="chains" value="A/B=28-450"/>
</dbReference>
<dbReference type="SUPFAM" id="SSF51445">
    <property type="entry name" value="(Trans)glycosidases"/>
    <property type="match status" value="1"/>
</dbReference>
<evidence type="ECO:0000256" key="5">
    <source>
        <dbReference type="ARBA" id="ARBA00023295"/>
    </source>
</evidence>
<evidence type="ECO:0007829" key="9">
    <source>
        <dbReference type="PDB" id="4NRR"/>
    </source>
</evidence>
<protein>
    <recommendedName>
        <fullName evidence="3">mannan endo-1,4-beta-mannosidase</fullName>
        <ecNumber evidence="3">3.2.1.78</ecNumber>
    </recommendedName>
</protein>
<feature type="disulfide bond" description="Interchain" evidence="9 10">
    <location>
        <position position="74"/>
    </location>
</feature>
<organism evidence="8">
    <name type="scientific">Rhizomucor miehei</name>
    <dbReference type="NCBI Taxonomy" id="4839"/>
    <lineage>
        <taxon>Eukaryota</taxon>
        <taxon>Fungi</taxon>
        <taxon>Fungi incertae sedis</taxon>
        <taxon>Mucoromycota</taxon>
        <taxon>Mucoromycotina</taxon>
        <taxon>Mucoromycetes</taxon>
        <taxon>Mucorales</taxon>
        <taxon>Lichtheimiaceae</taxon>
        <taxon>Rhizomucor</taxon>
    </lineage>
</organism>
<dbReference type="Gene3D" id="3.20.20.80">
    <property type="entry name" value="Glycosidases"/>
    <property type="match status" value="1"/>
</dbReference>
<evidence type="ECO:0007829" key="10">
    <source>
        <dbReference type="PDB" id="4NRS"/>
    </source>
</evidence>
<comment type="catalytic activity">
    <reaction evidence="1">
        <text>Random hydrolysis of (1-&gt;4)-beta-D-mannosidic linkages in mannans, galactomannans and glucomannans.</text>
        <dbReference type="EC" id="3.2.1.78"/>
    </reaction>
</comment>
<dbReference type="PANTHER" id="PTHR31451:SF40">
    <property type="entry name" value="GLYCOSIDE HYDROLASE FAMILY 5 DOMAIN-CONTAINING PROTEIN"/>
    <property type="match status" value="1"/>
</dbReference>
<proteinExistence type="evidence at protein level"/>
<evidence type="ECO:0000256" key="2">
    <source>
        <dbReference type="ARBA" id="ARBA00005641"/>
    </source>
</evidence>
<evidence type="ECO:0000313" key="8">
    <source>
        <dbReference type="EMBL" id="AGV01048.1"/>
    </source>
</evidence>
<accession>A0A075C6T6</accession>
<dbReference type="InterPro" id="IPR017853">
    <property type="entry name" value="GH"/>
</dbReference>
<keyword evidence="9 10" id="KW-0002">3D-structure</keyword>
<feature type="signal peptide" evidence="6">
    <location>
        <begin position="1"/>
        <end position="20"/>
    </location>
</feature>
<dbReference type="PDB" id="4NRR">
    <property type="method" value="X-ray"/>
    <property type="resolution" value="2.40 A"/>
    <property type="chains" value="A/B=28-450"/>
</dbReference>
<dbReference type="PANTHER" id="PTHR31451">
    <property type="match status" value="1"/>
</dbReference>
<feature type="domain" description="Glycoside hydrolase family 5" evidence="7">
    <location>
        <begin position="39"/>
        <end position="446"/>
    </location>
</feature>
<evidence type="ECO:0000256" key="3">
    <source>
        <dbReference type="ARBA" id="ARBA00012706"/>
    </source>
</evidence>
<dbReference type="EMBL" id="KF539413">
    <property type="protein sequence ID" value="AGV01048.1"/>
    <property type="molecule type" value="mRNA"/>
</dbReference>
<dbReference type="Pfam" id="PF26410">
    <property type="entry name" value="GH5_mannosidase"/>
    <property type="match status" value="1"/>
</dbReference>
<dbReference type="PDBsum" id="4NRR"/>
<keyword evidence="5 8" id="KW-0326">Glycosidase</keyword>
<feature type="chain" id="PRO_5001705622" description="mannan endo-1,4-beta-mannosidase" evidence="6">
    <location>
        <begin position="21"/>
        <end position="450"/>
    </location>
</feature>
<dbReference type="PDBsum" id="4NRS"/>
<keyword evidence="4 8" id="KW-0378">Hydrolase</keyword>
<reference evidence="8 9" key="1">
    <citation type="journal article" date="2014" name="Acta Crystallogr. D">
        <title>Structural insights into the substrate specificity and transglycosylation activity of a fungal glycoside hydrolase family 5 beta-mannosidase.</title>
        <authorList>
            <person name="Zhou P."/>
            <person name="Liu Y."/>
            <person name="Yan Q."/>
            <person name="Chen Z."/>
            <person name="Qin Z."/>
            <person name="Jiang Z."/>
        </authorList>
    </citation>
    <scope>X-RAY CRYSTALLOGRAPHY (2.40 ANGSTROMS) OF 38-450 IN COMPLEX WITH BETA-D-MANNOSE; FRUCTOSE AND MANNOSE</scope>
    <scope>DISULFIDE BONDS</scope>
</reference>
<evidence type="ECO:0000256" key="1">
    <source>
        <dbReference type="ARBA" id="ARBA00001678"/>
    </source>
</evidence>
<dbReference type="AlphaFoldDB" id="A0A075C6T6"/>
<sequence>MRGFLGALGLALALVNLAQARPTDNGHGHHHRSSDDDAFVKIASDGKGFTRYGEPYLIRGANYWQGMNLGADDCSGGDRKRMELEIKQMAEMGINNLRVMASSEGPDDQPYRMRPSMMPQPGKYNEGVFVGLDYLLDTMDRYNMTAVMTLGNFWQWSGGFGQYVAWITGNQTIPYPVGDVTYDEFTQFAARFYNDSEIAPKANKLFKDHIYTVQNRRNTVNGKIYKEDPVIMSWQIANEPQEAPASWFEEISTFIKKGAPKHLVSAGLESKLDEYDFDRAHDHKNIDYTTCHCWVENWGIYDPADPDGLPHANEYMHDFLESRSKWAAQLNKPIVMEEFGMARDAWRNPEDETYKYLPSTPTSHKDEYYQKAFNQIVSLASNRSFSGSNFWAYGGEGRSTYPPNPYGMVWLGDPPHEPHGWYSVYSNDTTVQIIKDYNANLLKVQKELSK</sequence>
<dbReference type="EvolutionaryTrace" id="A0A075C6T6"/>
<evidence type="ECO:0000256" key="4">
    <source>
        <dbReference type="ARBA" id="ARBA00022801"/>
    </source>
</evidence>
<dbReference type="InterPro" id="IPR045053">
    <property type="entry name" value="MAN-like"/>
</dbReference>
<dbReference type="SMR" id="A0A075C6T6"/>